<accession>A0ABS3YJW4</accession>
<keyword evidence="2" id="KW-1185">Reference proteome</keyword>
<gene>
    <name evidence="1" type="ORF">J7I43_22295</name>
</gene>
<evidence type="ECO:0000313" key="2">
    <source>
        <dbReference type="Proteomes" id="UP000679126"/>
    </source>
</evidence>
<evidence type="ECO:0008006" key="3">
    <source>
        <dbReference type="Google" id="ProtNLM"/>
    </source>
</evidence>
<dbReference type="RefSeq" id="WP_209148087.1">
    <property type="nucleotide sequence ID" value="NZ_JAGHKP010000004.1"/>
</dbReference>
<reference evidence="2" key="1">
    <citation type="submission" date="2021-03" db="EMBL/GenBank/DDBJ databases">
        <title>Assistant Professor.</title>
        <authorList>
            <person name="Huq M.A."/>
        </authorList>
    </citation>
    <scope>NUCLEOTIDE SEQUENCE [LARGE SCALE GENOMIC DNA]</scope>
    <source>
        <strain evidence="2">MAH-28</strain>
    </source>
</reference>
<protein>
    <recommendedName>
        <fullName evidence="3">Lipoprotein</fullName>
    </recommendedName>
</protein>
<dbReference type="EMBL" id="JAGHKP010000004">
    <property type="protein sequence ID" value="MBO9154977.1"/>
    <property type="molecule type" value="Genomic_DNA"/>
</dbReference>
<sequence length="342" mass="40300">MNFRKLLCWGLLPLCLSCSRPRETHRAFYYWKQRYEPGSAEKTALRQLHVKKLYVKCFDVSWNETDRSAVPVAITDFKEPFPDSLEIVPVVFLMNEIWRQKDTGQARLMAERTASLLASQFAQTPAHKIREIQLDCDWTRSSRDVYFSFLQHLRRQPFFSGREMSATIRLHQVKFLSASGVPPADKGLLMCYNMGDLRKPGDHNSILNMEELKAYTGNDRISNYPLPLDLALPLFEWTVLFRNNRYKGLLRQLPLENRQLFRKEGEFTYTVLRDTALQNTLVRRGDVVRYESCSPETLRKAARYLNRQRQPHTPAIIFYHLDPIIFQKYTVHELETIYHLFE</sequence>
<dbReference type="Proteomes" id="UP000679126">
    <property type="component" value="Unassembled WGS sequence"/>
</dbReference>
<name>A0ABS3YJW4_9BACT</name>
<organism evidence="1 2">
    <name type="scientific">Chitinophaga chungangae</name>
    <dbReference type="NCBI Taxonomy" id="2821488"/>
    <lineage>
        <taxon>Bacteria</taxon>
        <taxon>Pseudomonadati</taxon>
        <taxon>Bacteroidota</taxon>
        <taxon>Chitinophagia</taxon>
        <taxon>Chitinophagales</taxon>
        <taxon>Chitinophagaceae</taxon>
        <taxon>Chitinophaga</taxon>
    </lineage>
</organism>
<comment type="caution">
    <text evidence="1">The sequence shown here is derived from an EMBL/GenBank/DDBJ whole genome shotgun (WGS) entry which is preliminary data.</text>
</comment>
<evidence type="ECO:0000313" key="1">
    <source>
        <dbReference type="EMBL" id="MBO9154977.1"/>
    </source>
</evidence>
<proteinExistence type="predicted"/>